<evidence type="ECO:0000313" key="3">
    <source>
        <dbReference type="Proteomes" id="UP000030645"/>
    </source>
</evidence>
<accession>W9S041</accession>
<evidence type="ECO:0000256" key="1">
    <source>
        <dbReference type="SAM" id="MobiDB-lite"/>
    </source>
</evidence>
<feature type="region of interest" description="Disordered" evidence="1">
    <location>
        <begin position="43"/>
        <end position="72"/>
    </location>
</feature>
<keyword evidence="3" id="KW-1185">Reference proteome</keyword>
<dbReference type="Proteomes" id="UP000030645">
    <property type="component" value="Unassembled WGS sequence"/>
</dbReference>
<dbReference type="AlphaFoldDB" id="W9S041"/>
<feature type="compositionally biased region" description="Basic residues" evidence="1">
    <location>
        <begin position="60"/>
        <end position="72"/>
    </location>
</feature>
<protein>
    <submittedName>
        <fullName evidence="2">Uncharacterized protein</fullName>
    </submittedName>
</protein>
<dbReference type="EMBL" id="KE345333">
    <property type="protein sequence ID" value="EXC01593.1"/>
    <property type="molecule type" value="Genomic_DNA"/>
</dbReference>
<reference evidence="3" key="1">
    <citation type="submission" date="2013-01" db="EMBL/GenBank/DDBJ databases">
        <title>Draft Genome Sequence of a Mulberry Tree, Morus notabilis C.K. Schneid.</title>
        <authorList>
            <person name="He N."/>
            <person name="Zhao S."/>
        </authorList>
    </citation>
    <scope>NUCLEOTIDE SEQUENCE</scope>
</reference>
<evidence type="ECO:0000313" key="2">
    <source>
        <dbReference type="EMBL" id="EXC01593.1"/>
    </source>
</evidence>
<organism evidence="2 3">
    <name type="scientific">Morus notabilis</name>
    <dbReference type="NCBI Taxonomy" id="981085"/>
    <lineage>
        <taxon>Eukaryota</taxon>
        <taxon>Viridiplantae</taxon>
        <taxon>Streptophyta</taxon>
        <taxon>Embryophyta</taxon>
        <taxon>Tracheophyta</taxon>
        <taxon>Spermatophyta</taxon>
        <taxon>Magnoliopsida</taxon>
        <taxon>eudicotyledons</taxon>
        <taxon>Gunneridae</taxon>
        <taxon>Pentapetalae</taxon>
        <taxon>rosids</taxon>
        <taxon>fabids</taxon>
        <taxon>Rosales</taxon>
        <taxon>Moraceae</taxon>
        <taxon>Moreae</taxon>
        <taxon>Morus</taxon>
    </lineage>
</organism>
<proteinExistence type="predicted"/>
<name>W9S041_9ROSA</name>
<gene>
    <name evidence="2" type="ORF">L484_001555</name>
</gene>
<sequence>MPGYLGALPSRPGSLSLLQNYHAQRMRSKTPLVQNHQLNHNLSFTSSRTAAGEQLPRTISKPRKKKGTKRDF</sequence>